<name>A0A0M3HNY9_ASCLU</name>
<keyword evidence="1" id="KW-1185">Reference proteome</keyword>
<evidence type="ECO:0000313" key="2">
    <source>
        <dbReference type="WBParaSite" id="ALUE_0000350001-mRNA-1"/>
    </source>
</evidence>
<dbReference type="WBParaSite" id="ALUE_0000350001-mRNA-1">
    <property type="protein sequence ID" value="ALUE_0000350001-mRNA-1"/>
    <property type="gene ID" value="ALUE_0000350001"/>
</dbReference>
<organism evidence="1 2">
    <name type="scientific">Ascaris lumbricoides</name>
    <name type="common">Giant roundworm</name>
    <dbReference type="NCBI Taxonomy" id="6252"/>
    <lineage>
        <taxon>Eukaryota</taxon>
        <taxon>Metazoa</taxon>
        <taxon>Ecdysozoa</taxon>
        <taxon>Nematoda</taxon>
        <taxon>Chromadorea</taxon>
        <taxon>Rhabditida</taxon>
        <taxon>Spirurina</taxon>
        <taxon>Ascaridomorpha</taxon>
        <taxon>Ascaridoidea</taxon>
        <taxon>Ascarididae</taxon>
        <taxon>Ascaris</taxon>
    </lineage>
</organism>
<protein>
    <submittedName>
        <fullName evidence="2">Uncharacterized protein</fullName>
    </submittedName>
</protein>
<sequence length="95" mass="10868">MQGVATAHALRSSRCRRTEGTLALLRRRRMMLVTENNAYLRQAVRMDNDFDTIVSREDGESDSLLQSYSTALSFPHCYTDAKSGIERSLKSRIQR</sequence>
<accession>A0A0M3HNY9</accession>
<dbReference type="Proteomes" id="UP000036681">
    <property type="component" value="Unplaced"/>
</dbReference>
<dbReference type="AlphaFoldDB" id="A0A0M3HNY9"/>
<reference evidence="2" key="1">
    <citation type="submission" date="2017-02" db="UniProtKB">
        <authorList>
            <consortium name="WormBaseParasite"/>
        </authorList>
    </citation>
    <scope>IDENTIFICATION</scope>
</reference>
<proteinExistence type="predicted"/>
<evidence type="ECO:0000313" key="1">
    <source>
        <dbReference type="Proteomes" id="UP000036681"/>
    </source>
</evidence>